<dbReference type="OrthoDB" id="1178869at2"/>
<dbReference type="Pfam" id="PF12773">
    <property type="entry name" value="DZR"/>
    <property type="match status" value="1"/>
</dbReference>
<dbReference type="AlphaFoldDB" id="A0A4R1FXI9"/>
<comment type="caution">
    <text evidence="2">The sequence shown here is derived from an EMBL/GenBank/DDBJ whole genome shotgun (WGS) entry which is preliminary data.</text>
</comment>
<organism evidence="2 3">
    <name type="scientific">Nocardia alba</name>
    <dbReference type="NCBI Taxonomy" id="225051"/>
    <lineage>
        <taxon>Bacteria</taxon>
        <taxon>Bacillati</taxon>
        <taxon>Actinomycetota</taxon>
        <taxon>Actinomycetes</taxon>
        <taxon>Mycobacteriales</taxon>
        <taxon>Nocardiaceae</taxon>
        <taxon>Nocardia</taxon>
    </lineage>
</organism>
<sequence>MAAPVVFTSNYSDQSNDNGFQWEFRCERCTTVHRSAFQQNYLSRGRGVLRSMRDLLGDRVPFLYKASAAADSYSNSWGGAASSTKDAAFAQAVDEVAREFRLCAGCGSWTCARICWNDHVGQCTHCSPQVGHQIARAQAAARGAQIHEAAQRQEWAGQHDLATPARVACPTCAAATDGGRFCSSCGAALDVRVDCQGCSSPIGAGAMFCSNCGRAR</sequence>
<dbReference type="EMBL" id="SMFR01000002">
    <property type="protein sequence ID" value="TCJ97508.1"/>
    <property type="molecule type" value="Genomic_DNA"/>
</dbReference>
<dbReference type="STRING" id="1210063.GCA_001612665_01211"/>
<evidence type="ECO:0000313" key="2">
    <source>
        <dbReference type="EMBL" id="TCJ97508.1"/>
    </source>
</evidence>
<dbReference type="Proteomes" id="UP000294856">
    <property type="component" value="Unassembled WGS sequence"/>
</dbReference>
<accession>A0A4R1FXI9</accession>
<dbReference type="InterPro" id="IPR025874">
    <property type="entry name" value="DZR"/>
</dbReference>
<gene>
    <name evidence="2" type="ORF">DFR71_3550</name>
</gene>
<evidence type="ECO:0000259" key="1">
    <source>
        <dbReference type="Pfam" id="PF12773"/>
    </source>
</evidence>
<keyword evidence="3" id="KW-1185">Reference proteome</keyword>
<dbReference type="RefSeq" id="WP_084472380.1">
    <property type="nucleotide sequence ID" value="NZ_SMFR01000002.1"/>
</dbReference>
<feature type="domain" description="DZANK-type" evidence="1">
    <location>
        <begin position="169"/>
        <end position="213"/>
    </location>
</feature>
<reference evidence="2 3" key="1">
    <citation type="submission" date="2019-03" db="EMBL/GenBank/DDBJ databases">
        <title>Genomic Encyclopedia of Type Strains, Phase IV (KMG-IV): sequencing the most valuable type-strain genomes for metagenomic binning, comparative biology and taxonomic classification.</title>
        <authorList>
            <person name="Goeker M."/>
        </authorList>
    </citation>
    <scope>NUCLEOTIDE SEQUENCE [LARGE SCALE GENOMIC DNA]</scope>
    <source>
        <strain evidence="2 3">DSM 44684</strain>
    </source>
</reference>
<protein>
    <submittedName>
        <fullName evidence="2">Double zinc ribbon protein</fullName>
    </submittedName>
</protein>
<name>A0A4R1FXI9_9NOCA</name>
<evidence type="ECO:0000313" key="3">
    <source>
        <dbReference type="Proteomes" id="UP000294856"/>
    </source>
</evidence>
<proteinExistence type="predicted"/>